<protein>
    <submittedName>
        <fullName evidence="2">TIGR02217 family protein</fullName>
    </submittedName>
</protein>
<feature type="domain" description="DUF2460" evidence="1">
    <location>
        <begin position="6"/>
        <end position="211"/>
    </location>
</feature>
<dbReference type="Proteomes" id="UP000332515">
    <property type="component" value="Unassembled WGS sequence"/>
</dbReference>
<name>A0A6A7Y1R1_9HYPH</name>
<proteinExistence type="predicted"/>
<dbReference type="NCBIfam" id="TIGR02217">
    <property type="entry name" value="chp_TIGR02217"/>
    <property type="match status" value="1"/>
</dbReference>
<accession>A0A6A7Y1R1</accession>
<reference evidence="2 3" key="1">
    <citation type="submission" date="2019-09" db="EMBL/GenBank/DDBJ databases">
        <title>Segnochrobactrum spirostomi gen. nov., sp. nov., isolated from the ciliate Spirostomum cf. yagiui and description of a novel family, Segnochrobactraceae fam. nov. within the order Rhizobiales of the class Alphaproteobacteria.</title>
        <authorList>
            <person name="Akter S."/>
            <person name="Shazib S.U.A."/>
            <person name="Shin M.K."/>
        </authorList>
    </citation>
    <scope>NUCLEOTIDE SEQUENCE [LARGE SCALE GENOMIC DNA]</scope>
    <source>
        <strain evidence="2 3">Sp-1</strain>
    </source>
</reference>
<dbReference type="AlphaFoldDB" id="A0A6A7Y1R1"/>
<dbReference type="RefSeq" id="WP_153479603.1">
    <property type="nucleotide sequence ID" value="NZ_VWNA01000001.1"/>
</dbReference>
<comment type="caution">
    <text evidence="2">The sequence shown here is derived from an EMBL/GenBank/DDBJ whole genome shotgun (WGS) entry which is preliminary data.</text>
</comment>
<sequence>MSASFHEVRFPVDIALGATGGPERRTEIVTLGSGREERNARWVHSRRRFNAGYGVRTLDDLAVLIAFFEERRGRLIGFRFRDPGDEQSCRPSAAPEPTDQGIGLGDGATVGFQLVKRYGTDAPYVRTIFKPVAGTVRVAVNGAEVPAARWSLDAASGIVTFAADAVPPPGATITAGFRFDCPVRFDTDSLDISFSAFAAGAIPSVPLVEIRP</sequence>
<organism evidence="2 3">
    <name type="scientific">Segnochrobactrum spirostomi</name>
    <dbReference type="NCBI Taxonomy" id="2608987"/>
    <lineage>
        <taxon>Bacteria</taxon>
        <taxon>Pseudomonadati</taxon>
        <taxon>Pseudomonadota</taxon>
        <taxon>Alphaproteobacteria</taxon>
        <taxon>Hyphomicrobiales</taxon>
        <taxon>Segnochrobactraceae</taxon>
        <taxon>Segnochrobactrum</taxon>
    </lineage>
</organism>
<dbReference type="Pfam" id="PF09343">
    <property type="entry name" value="DUF2460"/>
    <property type="match status" value="1"/>
</dbReference>
<keyword evidence="3" id="KW-1185">Reference proteome</keyword>
<dbReference type="InterPro" id="IPR011740">
    <property type="entry name" value="DUF2460"/>
</dbReference>
<dbReference type="EMBL" id="VWNA01000001">
    <property type="protein sequence ID" value="MQT12318.1"/>
    <property type="molecule type" value="Genomic_DNA"/>
</dbReference>
<evidence type="ECO:0000313" key="3">
    <source>
        <dbReference type="Proteomes" id="UP000332515"/>
    </source>
</evidence>
<gene>
    <name evidence="2" type="ORF">F0357_06505</name>
</gene>
<evidence type="ECO:0000259" key="1">
    <source>
        <dbReference type="Pfam" id="PF09343"/>
    </source>
</evidence>
<evidence type="ECO:0000313" key="2">
    <source>
        <dbReference type="EMBL" id="MQT12318.1"/>
    </source>
</evidence>